<feature type="region of interest" description="Disordered" evidence="1">
    <location>
        <begin position="903"/>
        <end position="980"/>
    </location>
</feature>
<dbReference type="PANTHER" id="PTHR45725">
    <property type="entry name" value="FORMIN HOMOLOGY 2 FAMILY MEMBER"/>
    <property type="match status" value="1"/>
</dbReference>
<feature type="compositionally biased region" description="Acidic residues" evidence="1">
    <location>
        <begin position="948"/>
        <end position="958"/>
    </location>
</feature>
<feature type="compositionally biased region" description="Low complexity" evidence="1">
    <location>
        <begin position="548"/>
        <end position="564"/>
    </location>
</feature>
<sequence>MRKARQYLVRKRDEKRDYTPSSSATATATATAAATVATTTTPSTHSRRPQQGPFAPSSFEYQLTASLLALPSPSSTRQTHHQAVVRRKGSQTSFTKRTRRRSRQGPQPYRITIDTSRGAAAATTGGVKHRGGAGSAGVESGGGLSSSRIDGKATAAMLAAEPLAPFLTDDSPPSTWSPSPPASPFSGSGLEGSAFVLRGKASTSALSTTLKATPTTTTAAPPVLLDSPPNMSTPPFPPNSNNNNSNNNNNNNNHNSSGVEATTTTSQTEERNQSPQPIHNNNNNNNSSNNSIPLPPIPPSPPLPPIPPKTLSNLIAQYFPGSLPPPPPRVAGAGPRRGSGIALHAADAKSPPPSSTATPTTTPNPTPATSATSTPTFPPSLYVLRGSTSSSSSPPAVQLDVKTPTFGPAVLMSAENEPPVPTISASTRSALFHMAASMAAAAAGSGGGGGGGGAPATRMENEGSFDQGALFRSCSTVGTIATVSTASGSSSPASLHPALVSTSAFGVHPPYPPPSPKHHPGRPYPPPNTTVAIHMPFPLSRMLTTVTTNSMASSSPSTTAAIVSEEVAGTRGRPLHPPRRPSMTPYGSFERRSSTTSATPSSAGAPGTAGSAAASTSASEGSNGGGVGLLYPTALKDTTAACPGALWLGSKLSSQQRYYRAALYNSESSISSSTSSMLLKPRRSNGSSSGRLVISSVAAAGGAGGERGAVGGGRRTSRSIDKGKRRHYQQQHQQRRRRRRKGSDDSLDRRLSSSGIVVVSMTSSELDPLHYIENKPLPTVRRDGIFDEEEAIGLEDPEDNGAQRGGCRLLPSFISCSPLSLPSKTTSATAGIRSASTSKTRAQWWVFRDQDGWMVGPWLFLLGFVFPLLWWIGGVYRAKPPKMRKSWPPAPKKKETEIQLTRLLQGVRGGGGSGGSGGKEDETARRDEHKDGSAKTSTQPQPIKEEKKEEEEDPEEDIVSTVLAPPPTKSSHHSQQPSEPSTAMILLDMEQLAKEAAETSGQGPWAVEHKAAMVFQERMARDRRARRAQVEARWRTVNLVFAFLSLVTAVAILHPHLYE</sequence>
<feature type="compositionally biased region" description="Gly residues" evidence="1">
    <location>
        <begin position="907"/>
        <end position="917"/>
    </location>
</feature>
<feature type="compositionally biased region" description="Low complexity" evidence="1">
    <location>
        <begin position="207"/>
        <end position="230"/>
    </location>
</feature>
<feature type="compositionally biased region" description="Low complexity" evidence="1">
    <location>
        <begin position="594"/>
        <end position="621"/>
    </location>
</feature>
<name>A0A9P6Q1G5_9FUNG</name>
<feature type="region of interest" description="Disordered" evidence="1">
    <location>
        <begin position="702"/>
        <end position="749"/>
    </location>
</feature>
<keyword evidence="2" id="KW-0472">Membrane</keyword>
<feature type="region of interest" description="Disordered" evidence="1">
    <location>
        <begin position="165"/>
        <end position="190"/>
    </location>
</feature>
<feature type="compositionally biased region" description="Basic residues" evidence="1">
    <location>
        <begin position="78"/>
        <end position="89"/>
    </location>
</feature>
<dbReference type="OrthoDB" id="2140426at2759"/>
<feature type="compositionally biased region" description="Low complexity" evidence="1">
    <location>
        <begin position="19"/>
        <end position="44"/>
    </location>
</feature>
<feature type="compositionally biased region" description="Low complexity" evidence="1">
    <location>
        <begin position="273"/>
        <end position="292"/>
    </location>
</feature>
<feature type="compositionally biased region" description="Low complexity" evidence="1">
    <location>
        <begin position="239"/>
        <end position="257"/>
    </location>
</feature>
<organism evidence="3 4">
    <name type="scientific">Actinomortierella ambigua</name>
    <dbReference type="NCBI Taxonomy" id="1343610"/>
    <lineage>
        <taxon>Eukaryota</taxon>
        <taxon>Fungi</taxon>
        <taxon>Fungi incertae sedis</taxon>
        <taxon>Mucoromycota</taxon>
        <taxon>Mortierellomycotina</taxon>
        <taxon>Mortierellomycetes</taxon>
        <taxon>Mortierellales</taxon>
        <taxon>Mortierellaceae</taxon>
        <taxon>Actinomortierella</taxon>
    </lineage>
</organism>
<proteinExistence type="predicted"/>
<protein>
    <submittedName>
        <fullName evidence="3">Uncharacterized protein</fullName>
    </submittedName>
</protein>
<evidence type="ECO:0000313" key="4">
    <source>
        <dbReference type="Proteomes" id="UP000807716"/>
    </source>
</evidence>
<feature type="compositionally biased region" description="Low complexity" evidence="1">
    <location>
        <begin position="355"/>
        <end position="375"/>
    </location>
</feature>
<dbReference type="EMBL" id="JAAAJB010000362">
    <property type="protein sequence ID" value="KAG0257443.1"/>
    <property type="molecule type" value="Genomic_DNA"/>
</dbReference>
<comment type="caution">
    <text evidence="3">The sequence shown here is derived from an EMBL/GenBank/DDBJ whole genome shotgun (WGS) entry which is preliminary data.</text>
</comment>
<evidence type="ECO:0000256" key="1">
    <source>
        <dbReference type="SAM" id="MobiDB-lite"/>
    </source>
</evidence>
<feature type="compositionally biased region" description="Pro residues" evidence="1">
    <location>
        <begin position="293"/>
        <end position="308"/>
    </location>
</feature>
<dbReference type="Proteomes" id="UP000807716">
    <property type="component" value="Unassembled WGS sequence"/>
</dbReference>
<feature type="compositionally biased region" description="Gly residues" evidence="1">
    <location>
        <begin position="132"/>
        <end position="144"/>
    </location>
</feature>
<feature type="compositionally biased region" description="Basic and acidic residues" evidence="1">
    <location>
        <begin position="918"/>
        <end position="933"/>
    </location>
</feature>
<evidence type="ECO:0000256" key="2">
    <source>
        <dbReference type="SAM" id="Phobius"/>
    </source>
</evidence>
<feature type="region of interest" description="Disordered" evidence="1">
    <location>
        <begin position="548"/>
        <end position="623"/>
    </location>
</feature>
<reference evidence="3" key="1">
    <citation type="journal article" date="2020" name="Fungal Divers.">
        <title>Resolving the Mortierellaceae phylogeny through synthesis of multi-gene phylogenetics and phylogenomics.</title>
        <authorList>
            <person name="Vandepol N."/>
            <person name="Liber J."/>
            <person name="Desiro A."/>
            <person name="Na H."/>
            <person name="Kennedy M."/>
            <person name="Barry K."/>
            <person name="Grigoriev I.V."/>
            <person name="Miller A.N."/>
            <person name="O'Donnell K."/>
            <person name="Stajich J.E."/>
            <person name="Bonito G."/>
        </authorList>
    </citation>
    <scope>NUCLEOTIDE SEQUENCE</scope>
    <source>
        <strain evidence="3">BC1065</strain>
    </source>
</reference>
<feature type="compositionally biased region" description="Basic residues" evidence="1">
    <location>
        <begin position="723"/>
        <end position="741"/>
    </location>
</feature>
<dbReference type="InterPro" id="IPR051425">
    <property type="entry name" value="Formin_Homology"/>
</dbReference>
<feature type="transmembrane region" description="Helical" evidence="2">
    <location>
        <begin position="858"/>
        <end position="876"/>
    </location>
</feature>
<feature type="region of interest" description="Disordered" evidence="1">
    <location>
        <begin position="506"/>
        <end position="532"/>
    </location>
</feature>
<dbReference type="PANTHER" id="PTHR45725:SF1">
    <property type="entry name" value="DISHEVELLED ASSOCIATED ACTIVATOR OF MORPHOGENESIS, ISOFORM D"/>
    <property type="match status" value="1"/>
</dbReference>
<feature type="region of interest" description="Disordered" evidence="1">
    <location>
        <begin position="72"/>
        <end position="148"/>
    </location>
</feature>
<feature type="transmembrane region" description="Helical" evidence="2">
    <location>
        <begin position="1036"/>
        <end position="1057"/>
    </location>
</feature>
<dbReference type="AlphaFoldDB" id="A0A9P6Q1G5"/>
<feature type="compositionally biased region" description="Low complexity" evidence="1">
    <location>
        <begin position="330"/>
        <end position="340"/>
    </location>
</feature>
<feature type="compositionally biased region" description="Low complexity" evidence="1">
    <location>
        <begin position="165"/>
        <end position="177"/>
    </location>
</feature>
<feature type="region of interest" description="Disordered" evidence="1">
    <location>
        <begin position="207"/>
        <end position="400"/>
    </location>
</feature>
<evidence type="ECO:0000313" key="3">
    <source>
        <dbReference type="EMBL" id="KAG0257443.1"/>
    </source>
</evidence>
<keyword evidence="4" id="KW-1185">Reference proteome</keyword>
<gene>
    <name evidence="3" type="ORF">DFQ27_005155</name>
</gene>
<feature type="compositionally biased region" description="Polar residues" evidence="1">
    <location>
        <begin position="258"/>
        <end position="267"/>
    </location>
</feature>
<accession>A0A9P6Q1G5</accession>
<keyword evidence="2" id="KW-1133">Transmembrane helix</keyword>
<feature type="compositionally biased region" description="Gly residues" evidence="1">
    <location>
        <begin position="702"/>
        <end position="714"/>
    </location>
</feature>
<feature type="region of interest" description="Disordered" evidence="1">
    <location>
        <begin position="670"/>
        <end position="690"/>
    </location>
</feature>
<keyword evidence="2" id="KW-0812">Transmembrane</keyword>
<feature type="region of interest" description="Disordered" evidence="1">
    <location>
        <begin position="1"/>
        <end position="56"/>
    </location>
</feature>